<feature type="transmembrane region" description="Helical" evidence="6">
    <location>
        <begin position="496"/>
        <end position="515"/>
    </location>
</feature>
<dbReference type="EMBL" id="AWSO01000462">
    <property type="protein sequence ID" value="ESK90261.1"/>
    <property type="molecule type" value="Genomic_DNA"/>
</dbReference>
<dbReference type="InterPro" id="IPR020846">
    <property type="entry name" value="MFS_dom"/>
</dbReference>
<keyword evidence="2 6" id="KW-0812">Transmembrane</keyword>
<dbReference type="GO" id="GO:0016020">
    <property type="term" value="C:membrane"/>
    <property type="evidence" value="ECO:0007669"/>
    <property type="project" value="UniProtKB-SubCell"/>
</dbReference>
<evidence type="ECO:0000313" key="9">
    <source>
        <dbReference type="Proteomes" id="UP000017559"/>
    </source>
</evidence>
<feature type="transmembrane region" description="Helical" evidence="6">
    <location>
        <begin position="594"/>
        <end position="615"/>
    </location>
</feature>
<evidence type="ECO:0000256" key="2">
    <source>
        <dbReference type="ARBA" id="ARBA00022692"/>
    </source>
</evidence>
<dbReference type="PANTHER" id="PTHR23502:SF60">
    <property type="entry name" value="MAJOR FACILITATOR SUPERFAMILY (MFS) PROFILE DOMAIN-CONTAINING PROTEIN-RELATED"/>
    <property type="match status" value="1"/>
</dbReference>
<gene>
    <name evidence="8" type="ORF">Moror_7715</name>
</gene>
<protein>
    <submittedName>
        <fullName evidence="8">Mfs multidrug</fullName>
    </submittedName>
</protein>
<dbReference type="PANTHER" id="PTHR23502">
    <property type="entry name" value="MAJOR FACILITATOR SUPERFAMILY"/>
    <property type="match status" value="1"/>
</dbReference>
<dbReference type="SUPFAM" id="SSF103473">
    <property type="entry name" value="MFS general substrate transporter"/>
    <property type="match status" value="1"/>
</dbReference>
<feature type="transmembrane region" description="Helical" evidence="6">
    <location>
        <begin position="416"/>
        <end position="435"/>
    </location>
</feature>
<feature type="compositionally biased region" description="Basic and acidic residues" evidence="5">
    <location>
        <begin position="7"/>
        <end position="20"/>
    </location>
</feature>
<sequence>MVIFPHELPRGRTPHSDGLHGLKRQSLGNAGYVVACLSSIRHFFTVPRITDDNSAKQNSDANQMTPFPRLTTANTNEKTQNHSLTSAPKTSSASRRPSVGQKDTGLNQAHGLDLSVAAPTEGTEERRASITVSEQVTIVDWDGPDDPANPKNWKNSQKWAATLIVSCFAFISPVTSSMITPTTNNVAEEFGVTSKVILNMITSMFVLGFAVGPLVIGPLSEVFGRSRTLQLANLFFLCWNFVCGFARTPTQLIIFRFLAGVGGSAPLSIGGAVIGDTFHPEERGRAIALYSLGPMIGPACGPVFGAQIAERTNWRWVFWSTSIFDVVIQIAGILYLQETYAPVLLERKAHRMAKAQVTSDSSDDGEQGESAKKSTAVETGHKHFRTIYDGLIDRSWQSIISKALTRPFILFAREPILQLLGPYMAFMYGVFYIFVTTMPTIFQGIYSQSIGIAGLNYIALGLGLTSASFLNSRVMDRIYLYCKKRNNDIGEPEFRVPILIPASILLPTGLLLSGWAAQKALHWIVTDVGTFLIGFSIILAFHSIQTFAVDVFALYAASGLAAMWCLRASFGFGFPLFSSAMYNSLGLGVGNTVLAAVAIAVGCPAYDRPFIFWVYGKRIRARSKYAR</sequence>
<feature type="compositionally biased region" description="Polar residues" evidence="5">
    <location>
        <begin position="55"/>
        <end position="95"/>
    </location>
</feature>
<proteinExistence type="predicted"/>
<accession>V2XBS3</accession>
<dbReference type="InterPro" id="IPR036259">
    <property type="entry name" value="MFS_trans_sf"/>
</dbReference>
<feature type="transmembrane region" description="Helical" evidence="6">
    <location>
        <begin position="521"/>
        <end position="541"/>
    </location>
</feature>
<feature type="transmembrane region" description="Helical" evidence="6">
    <location>
        <begin position="196"/>
        <end position="216"/>
    </location>
</feature>
<evidence type="ECO:0000256" key="5">
    <source>
        <dbReference type="SAM" id="MobiDB-lite"/>
    </source>
</evidence>
<dbReference type="InterPro" id="IPR011701">
    <property type="entry name" value="MFS"/>
</dbReference>
<comment type="subcellular location">
    <subcellularLocation>
        <location evidence="1">Membrane</location>
        <topology evidence="1">Multi-pass membrane protein</topology>
    </subcellularLocation>
</comment>
<feature type="region of interest" description="Disordered" evidence="5">
    <location>
        <begin position="1"/>
        <end position="20"/>
    </location>
</feature>
<evidence type="ECO:0000259" key="7">
    <source>
        <dbReference type="PROSITE" id="PS50850"/>
    </source>
</evidence>
<dbReference type="KEGG" id="mrr:Moror_7715"/>
<feature type="transmembrane region" description="Helical" evidence="6">
    <location>
        <begin position="159"/>
        <end position="176"/>
    </location>
</feature>
<feature type="domain" description="Major facilitator superfamily (MFS) profile" evidence="7">
    <location>
        <begin position="161"/>
        <end position="607"/>
    </location>
</feature>
<dbReference type="Gene3D" id="1.20.1250.20">
    <property type="entry name" value="MFS general substrate transporter like domains"/>
    <property type="match status" value="1"/>
</dbReference>
<feature type="transmembrane region" description="Helical" evidence="6">
    <location>
        <begin position="286"/>
        <end position="304"/>
    </location>
</feature>
<keyword evidence="9" id="KW-1185">Reference proteome</keyword>
<dbReference type="GO" id="GO:0022857">
    <property type="term" value="F:transmembrane transporter activity"/>
    <property type="evidence" value="ECO:0007669"/>
    <property type="project" value="InterPro"/>
</dbReference>
<feature type="transmembrane region" description="Helical" evidence="6">
    <location>
        <begin position="316"/>
        <end position="336"/>
    </location>
</feature>
<dbReference type="AlphaFoldDB" id="V2XBS3"/>
<evidence type="ECO:0000256" key="1">
    <source>
        <dbReference type="ARBA" id="ARBA00004141"/>
    </source>
</evidence>
<organism evidence="8 9">
    <name type="scientific">Moniliophthora roreri (strain MCA 2997)</name>
    <name type="common">Cocoa frosty pod rot fungus</name>
    <name type="synonym">Crinipellis roreri</name>
    <dbReference type="NCBI Taxonomy" id="1381753"/>
    <lineage>
        <taxon>Eukaryota</taxon>
        <taxon>Fungi</taxon>
        <taxon>Dikarya</taxon>
        <taxon>Basidiomycota</taxon>
        <taxon>Agaricomycotina</taxon>
        <taxon>Agaricomycetes</taxon>
        <taxon>Agaricomycetidae</taxon>
        <taxon>Agaricales</taxon>
        <taxon>Marasmiineae</taxon>
        <taxon>Marasmiaceae</taxon>
        <taxon>Moniliophthora</taxon>
    </lineage>
</organism>
<dbReference type="FunFam" id="1.20.1250.20:FF:000011">
    <property type="entry name" value="MFS multidrug transporter, putative"/>
    <property type="match status" value="1"/>
</dbReference>
<dbReference type="Pfam" id="PF07690">
    <property type="entry name" value="MFS_1"/>
    <property type="match status" value="1"/>
</dbReference>
<evidence type="ECO:0000256" key="6">
    <source>
        <dbReference type="SAM" id="Phobius"/>
    </source>
</evidence>
<evidence type="ECO:0000256" key="4">
    <source>
        <dbReference type="ARBA" id="ARBA00023136"/>
    </source>
</evidence>
<dbReference type="HOGENOM" id="CLU_008455_1_3_1"/>
<feature type="region of interest" description="Disordered" evidence="5">
    <location>
        <begin position="51"/>
        <end position="129"/>
    </location>
</feature>
<feature type="transmembrane region" description="Helical" evidence="6">
    <location>
        <begin position="253"/>
        <end position="274"/>
    </location>
</feature>
<keyword evidence="3 6" id="KW-1133">Transmembrane helix</keyword>
<keyword evidence="4 6" id="KW-0472">Membrane</keyword>
<feature type="transmembrane region" description="Helical" evidence="6">
    <location>
        <begin position="228"/>
        <end position="247"/>
    </location>
</feature>
<dbReference type="Proteomes" id="UP000017559">
    <property type="component" value="Unassembled WGS sequence"/>
</dbReference>
<reference evidence="8 9" key="1">
    <citation type="journal article" date="2014" name="BMC Genomics">
        <title>Genome and secretome analysis of the hemibiotrophic fungal pathogen, Moniliophthora roreri, which causes frosty pod rot disease of cacao: mechanisms of the biotrophic and necrotrophic phases.</title>
        <authorList>
            <person name="Meinhardt L.W."/>
            <person name="Costa G.G.L."/>
            <person name="Thomazella D.P.T."/>
            <person name="Teixeira P.J.P.L."/>
            <person name="Carazzolle M.F."/>
            <person name="Schuster S.C."/>
            <person name="Carlson J.E."/>
            <person name="Guiltinan M.J."/>
            <person name="Mieczkowski P."/>
            <person name="Farmer A."/>
            <person name="Ramaraj T."/>
            <person name="Crozier J."/>
            <person name="Davis R.E."/>
            <person name="Shao J."/>
            <person name="Melnick R.L."/>
            <person name="Pereira G.A.G."/>
            <person name="Bailey B.A."/>
        </authorList>
    </citation>
    <scope>NUCLEOTIDE SEQUENCE [LARGE SCALE GENOMIC DNA]</scope>
    <source>
        <strain evidence="8 9">MCA 2997</strain>
    </source>
</reference>
<dbReference type="CDD" id="cd17323">
    <property type="entry name" value="MFS_Tpo1_MDR_like"/>
    <property type="match status" value="1"/>
</dbReference>
<evidence type="ECO:0000256" key="3">
    <source>
        <dbReference type="ARBA" id="ARBA00022989"/>
    </source>
</evidence>
<dbReference type="PROSITE" id="PS50850">
    <property type="entry name" value="MFS"/>
    <property type="match status" value="1"/>
</dbReference>
<dbReference type="OrthoDB" id="6770063at2759"/>
<comment type="caution">
    <text evidence="8">The sequence shown here is derived from an EMBL/GenBank/DDBJ whole genome shotgun (WGS) entry which is preliminary data.</text>
</comment>
<feature type="region of interest" description="Disordered" evidence="5">
    <location>
        <begin position="356"/>
        <end position="377"/>
    </location>
</feature>
<feature type="transmembrane region" description="Helical" evidence="6">
    <location>
        <begin position="455"/>
        <end position="475"/>
    </location>
</feature>
<feature type="transmembrane region" description="Helical" evidence="6">
    <location>
        <begin position="553"/>
        <end position="574"/>
    </location>
</feature>
<name>V2XBS3_MONRO</name>
<evidence type="ECO:0000313" key="8">
    <source>
        <dbReference type="EMBL" id="ESK90261.1"/>
    </source>
</evidence>